<dbReference type="GO" id="GO:0005681">
    <property type="term" value="C:spliceosomal complex"/>
    <property type="evidence" value="ECO:0007669"/>
    <property type="project" value="UniProtKB-KW"/>
</dbReference>
<dbReference type="GO" id="GO:0045131">
    <property type="term" value="F:pre-mRNA branch point binding"/>
    <property type="evidence" value="ECO:0007669"/>
    <property type="project" value="UniProtKB-UniRule"/>
</dbReference>
<dbReference type="Pfam" id="PF22675">
    <property type="entry name" value="KH-I_KHDC4-BBP"/>
    <property type="match status" value="1"/>
</dbReference>
<keyword evidence="3" id="KW-0863">Zinc-finger</keyword>
<dbReference type="Pfam" id="PF00076">
    <property type="entry name" value="RRM_1"/>
    <property type="match status" value="1"/>
</dbReference>
<dbReference type="InterPro" id="IPR000504">
    <property type="entry name" value="RRM_dom"/>
</dbReference>
<evidence type="ECO:0000256" key="2">
    <source>
        <dbReference type="PROSITE-ProRule" id="PRU00176"/>
    </source>
</evidence>
<dbReference type="Gene3D" id="3.30.1370.10">
    <property type="entry name" value="K Homology domain, type 1"/>
    <property type="match status" value="1"/>
</dbReference>
<keyword evidence="3" id="KW-0862">Zinc</keyword>
<dbReference type="SUPFAM" id="SSF54928">
    <property type="entry name" value="RNA-binding domain, RBD"/>
    <property type="match status" value="1"/>
</dbReference>
<dbReference type="InterPro" id="IPR045071">
    <property type="entry name" value="BBP-like"/>
</dbReference>
<keyword evidence="3" id="KW-0508">mRNA splicing</keyword>
<evidence type="ECO:0000259" key="5">
    <source>
        <dbReference type="PROSITE" id="PS50102"/>
    </source>
</evidence>
<dbReference type="InterPro" id="IPR055256">
    <property type="entry name" value="KH_1_KHDC4/BBP-like"/>
</dbReference>
<dbReference type="InterPro" id="IPR004087">
    <property type="entry name" value="KH_dom"/>
</dbReference>
<dbReference type="GO" id="GO:0008270">
    <property type="term" value="F:zinc ion binding"/>
    <property type="evidence" value="ECO:0007669"/>
    <property type="project" value="UniProtKB-UniRule"/>
</dbReference>
<feature type="region of interest" description="Disordered" evidence="4">
    <location>
        <begin position="20"/>
        <end position="47"/>
    </location>
</feature>
<dbReference type="AlphaFoldDB" id="A0A1D1YDN0"/>
<dbReference type="GO" id="GO:0000398">
    <property type="term" value="P:mRNA splicing, via spliceosome"/>
    <property type="evidence" value="ECO:0007669"/>
    <property type="project" value="UniProtKB-UniRule"/>
</dbReference>
<dbReference type="PANTHER" id="PTHR11208">
    <property type="entry name" value="RNA-BINDING PROTEIN RELATED"/>
    <property type="match status" value="1"/>
</dbReference>
<feature type="non-terminal residue" evidence="6">
    <location>
        <position position="1"/>
    </location>
</feature>
<gene>
    <name evidence="6" type="primary">sf1_0</name>
    <name evidence="6" type="ORF">g.50435</name>
</gene>
<evidence type="ECO:0000256" key="1">
    <source>
        <dbReference type="ARBA" id="ARBA00022884"/>
    </source>
</evidence>
<dbReference type="PROSITE" id="PS50102">
    <property type="entry name" value="RRM"/>
    <property type="match status" value="1"/>
</dbReference>
<evidence type="ECO:0000313" key="6">
    <source>
        <dbReference type="EMBL" id="JAT52751.1"/>
    </source>
</evidence>
<organism evidence="6">
    <name type="scientific">Anthurium amnicola</name>
    <dbReference type="NCBI Taxonomy" id="1678845"/>
    <lineage>
        <taxon>Eukaryota</taxon>
        <taxon>Viridiplantae</taxon>
        <taxon>Streptophyta</taxon>
        <taxon>Embryophyta</taxon>
        <taxon>Tracheophyta</taxon>
        <taxon>Spermatophyta</taxon>
        <taxon>Magnoliopsida</taxon>
        <taxon>Liliopsida</taxon>
        <taxon>Araceae</taxon>
        <taxon>Pothoideae</taxon>
        <taxon>Potheae</taxon>
        <taxon>Anthurium</taxon>
    </lineage>
</organism>
<feature type="region of interest" description="Disordered" evidence="4">
    <location>
        <begin position="61"/>
        <end position="159"/>
    </location>
</feature>
<comment type="function">
    <text evidence="3">Necessary for the splicing of pre-mRNA. Has a role in the recognition of the branch site (5'-UACUAAC-3'), the pyrimidine tract and the 3'-splice site at the 3'-end of introns.</text>
</comment>
<dbReference type="SMART" id="SM00322">
    <property type="entry name" value="KH"/>
    <property type="match status" value="1"/>
</dbReference>
<dbReference type="InterPro" id="IPR012677">
    <property type="entry name" value="Nucleotide-bd_a/b_plait_sf"/>
</dbReference>
<dbReference type="InterPro" id="IPR035979">
    <property type="entry name" value="RBD_domain_sf"/>
</dbReference>
<proteinExistence type="inferred from homology"/>
<feature type="compositionally biased region" description="Polar residues" evidence="4">
    <location>
        <begin position="122"/>
        <end position="133"/>
    </location>
</feature>
<evidence type="ECO:0000256" key="3">
    <source>
        <dbReference type="RuleBase" id="RU367126"/>
    </source>
</evidence>
<comment type="subcellular location">
    <subcellularLocation>
        <location evidence="3">Nucleus</location>
    </subcellularLocation>
</comment>
<feature type="compositionally biased region" description="Pro residues" evidence="4">
    <location>
        <begin position="22"/>
        <end position="47"/>
    </location>
</feature>
<evidence type="ECO:0000256" key="4">
    <source>
        <dbReference type="SAM" id="MobiDB-lite"/>
    </source>
</evidence>
<dbReference type="Gene3D" id="3.30.70.330">
    <property type="match status" value="1"/>
</dbReference>
<keyword evidence="1 2" id="KW-0694">RNA-binding</keyword>
<keyword evidence="3" id="KW-0539">Nucleus</keyword>
<dbReference type="PROSITE" id="PS50084">
    <property type="entry name" value="KH_TYPE_1"/>
    <property type="match status" value="1"/>
</dbReference>
<reference evidence="6" key="1">
    <citation type="submission" date="2015-07" db="EMBL/GenBank/DDBJ databases">
        <title>Transcriptome Assembly of Anthurium amnicola.</title>
        <authorList>
            <person name="Suzuki J."/>
        </authorList>
    </citation>
    <scope>NUCLEOTIDE SEQUENCE</scope>
</reference>
<comment type="similarity">
    <text evidence="3">Belongs to the BBP/SF1 family.</text>
</comment>
<dbReference type="EMBL" id="GDJX01015185">
    <property type="protein sequence ID" value="JAT52751.1"/>
    <property type="molecule type" value="Transcribed_RNA"/>
</dbReference>
<name>A0A1D1YDN0_9ARAE</name>
<sequence length="572" mass="62962">PQPTSCDCIGLCGGKSTCRGPPLLPRSSAPPPAPRPLGLPCRNPPPPIRVTAYWQNSVFMSSSGNNEEIDSKVAHSAEKRSTGSSEADQFLLHSRKKSEQEHLSKSESYSEVDSDDPEVFGTNESSSKGQENAGSAGKRNHSRWDGAAQADEQNVDGGVAVTKRRKTRWAYDDSQLKMLGQMYLPEISKRSTIAANTKFLKLNQQLLEINRKLQSRELVDEQREKLVKTKQEIITALVDINPMFDLPSVLQRKKIYKTLYIPVKEYPEYDFVGHLVGSGGRNKKRMETETGTRLFVRGNGSPKDRRPHVVVEASTRKSLHAALAMVKKLLVPMDHGKKELKLSQPRELAEPNKMLRGADKTGEMASKTGGPCEICGDHRHYTLACTLTAPLHGTRKDDSNFPCEICGDPGHYTVACPLSGKLLQKKVLEHDVNLLAARGHGFSACTGPHLLDNPSLNFRPTVNSVHLCSDKFHRDVVYTNIHVAHLPQFVDENMLIQLFSPFGALSSAQVIRDKSTGLSKGYGFLKYVDAANALMAVSRMNGYMIDGNMLAVRVADKGHSTPGCVQSAEHSS</sequence>
<feature type="domain" description="RRM" evidence="5">
    <location>
        <begin position="479"/>
        <end position="557"/>
    </location>
</feature>
<dbReference type="InterPro" id="IPR036612">
    <property type="entry name" value="KH_dom_type_1_sf"/>
</dbReference>
<dbReference type="GO" id="GO:0003729">
    <property type="term" value="F:mRNA binding"/>
    <property type="evidence" value="ECO:0007669"/>
    <property type="project" value="TreeGrafter"/>
</dbReference>
<protein>
    <recommendedName>
        <fullName evidence="3">Branchpoint-bridging protein</fullName>
    </recommendedName>
</protein>
<accession>A0A1D1YDN0</accession>
<feature type="compositionally biased region" description="Basic and acidic residues" evidence="4">
    <location>
        <begin position="69"/>
        <end position="81"/>
    </location>
</feature>
<feature type="non-terminal residue" evidence="6">
    <location>
        <position position="572"/>
    </location>
</feature>
<keyword evidence="3" id="KW-0747">Spliceosome</keyword>
<keyword evidence="3" id="KW-0507">mRNA processing</keyword>
<dbReference type="Gene3D" id="4.10.60.10">
    <property type="entry name" value="Zinc finger, CCHC-type"/>
    <property type="match status" value="1"/>
</dbReference>
<dbReference type="SMART" id="SM00360">
    <property type="entry name" value="RRM"/>
    <property type="match status" value="1"/>
</dbReference>
<dbReference type="GO" id="GO:0048024">
    <property type="term" value="P:regulation of mRNA splicing, via spliceosome"/>
    <property type="evidence" value="ECO:0007669"/>
    <property type="project" value="TreeGrafter"/>
</dbReference>
<keyword evidence="3" id="KW-0479">Metal-binding</keyword>
<dbReference type="SUPFAM" id="SSF54791">
    <property type="entry name" value="Eukaryotic type KH-domain (KH-domain type I)"/>
    <property type="match status" value="1"/>
</dbReference>
<dbReference type="PANTHER" id="PTHR11208:SF45">
    <property type="entry name" value="SPLICING FACTOR 1"/>
    <property type="match status" value="1"/>
</dbReference>